<dbReference type="AlphaFoldDB" id="A0A6P9AP39"/>
<evidence type="ECO:0000313" key="8">
    <source>
        <dbReference type="Proteomes" id="UP001652622"/>
    </source>
</evidence>
<keyword evidence="3" id="KW-1133">Transmembrane helix</keyword>
<evidence type="ECO:0000256" key="4">
    <source>
        <dbReference type="ARBA" id="ARBA00023136"/>
    </source>
</evidence>
<dbReference type="Pfam" id="PF01094">
    <property type="entry name" value="ANF_receptor"/>
    <property type="match status" value="1"/>
</dbReference>
<dbReference type="SUPFAM" id="SSF53822">
    <property type="entry name" value="Periplasmic binding protein-like I"/>
    <property type="match status" value="1"/>
</dbReference>
<dbReference type="PANTHER" id="PTHR24061">
    <property type="entry name" value="CALCIUM-SENSING RECEPTOR-RELATED"/>
    <property type="match status" value="1"/>
</dbReference>
<evidence type="ECO:0000256" key="3">
    <source>
        <dbReference type="ARBA" id="ARBA00022989"/>
    </source>
</evidence>
<dbReference type="InterPro" id="IPR000337">
    <property type="entry name" value="GPCR_3"/>
</dbReference>
<evidence type="ECO:0000256" key="1">
    <source>
        <dbReference type="ARBA" id="ARBA00004141"/>
    </source>
</evidence>
<reference evidence="9" key="1">
    <citation type="submission" date="2025-08" db="UniProtKB">
        <authorList>
            <consortium name="RefSeq"/>
        </authorList>
    </citation>
    <scope>IDENTIFICATION</scope>
    <source>
        <tissue evidence="9">Blood</tissue>
    </source>
</reference>
<comment type="subcellular location">
    <subcellularLocation>
        <location evidence="1">Membrane</location>
        <topology evidence="1">Multi-pass membrane protein</topology>
    </subcellularLocation>
</comment>
<keyword evidence="4" id="KW-0472">Membrane</keyword>
<sequence length="282" mass="33035">MSTLLGPYKVAQVTCRFVQEALSDKSQFPFFYRMAPKNDIQYPAIVQLLLHFKWNLIGLFASDTENGEQFMRTFTPLLVRNGNCVVISQRFSMSGPTEPFKDALSKWRQVNVFVFFTDYSTMLDGISHIHFILEGLPGPIEGKVWIITLFGELPMKHHRFYRYVHSIWNFYIQTRGFDKTFQPFMFVDPQFEGHSFHCSFSRHAFSVKGRNRCTQKMPLEIQGKRRRIYIDPRAYSVIKTLALALRAAYSSKSRRIKKKAVESLWASGLQPWQVWDPDRDIH</sequence>
<keyword evidence="8" id="KW-1185">Reference proteome</keyword>
<keyword evidence="6" id="KW-0325">Glycoprotein</keyword>
<dbReference type="InterPro" id="IPR028082">
    <property type="entry name" value="Peripla_BP_I"/>
</dbReference>
<organism evidence="8 9">
    <name type="scientific">Pantherophis guttatus</name>
    <name type="common">Corn snake</name>
    <name type="synonym">Elaphe guttata</name>
    <dbReference type="NCBI Taxonomy" id="94885"/>
    <lineage>
        <taxon>Eukaryota</taxon>
        <taxon>Metazoa</taxon>
        <taxon>Chordata</taxon>
        <taxon>Craniata</taxon>
        <taxon>Vertebrata</taxon>
        <taxon>Euteleostomi</taxon>
        <taxon>Lepidosauria</taxon>
        <taxon>Squamata</taxon>
        <taxon>Bifurcata</taxon>
        <taxon>Unidentata</taxon>
        <taxon>Episquamata</taxon>
        <taxon>Toxicofera</taxon>
        <taxon>Serpentes</taxon>
        <taxon>Colubroidea</taxon>
        <taxon>Colubridae</taxon>
        <taxon>Colubrinae</taxon>
        <taxon>Pantherophis</taxon>
    </lineage>
</organism>
<dbReference type="RefSeq" id="XP_034260178.1">
    <property type="nucleotide sequence ID" value="XM_034404287.1"/>
</dbReference>
<evidence type="ECO:0000313" key="9">
    <source>
        <dbReference type="RefSeq" id="XP_034260178.1"/>
    </source>
</evidence>
<dbReference type="InterPro" id="IPR001828">
    <property type="entry name" value="ANF_lig-bd_rcpt"/>
</dbReference>
<dbReference type="InterPro" id="IPR000068">
    <property type="entry name" value="GPCR_3_Ca_sens_rcpt-rel"/>
</dbReference>
<keyword evidence="5" id="KW-0675">Receptor</keyword>
<feature type="domain" description="Receptor ligand binding region" evidence="7">
    <location>
        <begin position="1"/>
        <end position="275"/>
    </location>
</feature>
<dbReference type="InParanoid" id="A0A6P9AP39"/>
<gene>
    <name evidence="9" type="primary">LOC117656188</name>
</gene>
<proteinExistence type="predicted"/>
<dbReference type="GO" id="GO:0004930">
    <property type="term" value="F:G protein-coupled receptor activity"/>
    <property type="evidence" value="ECO:0007669"/>
    <property type="project" value="InterPro"/>
</dbReference>
<dbReference type="GeneID" id="117656188"/>
<dbReference type="GO" id="GO:0005886">
    <property type="term" value="C:plasma membrane"/>
    <property type="evidence" value="ECO:0007669"/>
    <property type="project" value="TreeGrafter"/>
</dbReference>
<evidence type="ECO:0000256" key="6">
    <source>
        <dbReference type="ARBA" id="ARBA00023180"/>
    </source>
</evidence>
<dbReference type="PRINTS" id="PR00248">
    <property type="entry name" value="GPCRMGR"/>
</dbReference>
<protein>
    <submittedName>
        <fullName evidence="9">Vomeronasal type-2 receptor 1-like</fullName>
    </submittedName>
</protein>
<keyword evidence="2" id="KW-0812">Transmembrane</keyword>
<evidence type="ECO:0000256" key="5">
    <source>
        <dbReference type="ARBA" id="ARBA00023170"/>
    </source>
</evidence>
<dbReference type="Gene3D" id="3.40.50.2300">
    <property type="match status" value="2"/>
</dbReference>
<dbReference type="KEGG" id="pgut:117656188"/>
<evidence type="ECO:0000256" key="2">
    <source>
        <dbReference type="ARBA" id="ARBA00022692"/>
    </source>
</evidence>
<dbReference type="Proteomes" id="UP001652622">
    <property type="component" value="Unplaced"/>
</dbReference>
<name>A0A6P9AP39_PANGU</name>
<evidence type="ECO:0000259" key="7">
    <source>
        <dbReference type="Pfam" id="PF01094"/>
    </source>
</evidence>
<dbReference type="PANTHER" id="PTHR24061:SF599">
    <property type="entry name" value="G-PROTEIN COUPLED RECEPTORS FAMILY 3 PROFILE DOMAIN-CONTAINING PROTEIN"/>
    <property type="match status" value="1"/>
</dbReference>
<accession>A0A6P9AP39</accession>